<keyword evidence="5 7" id="KW-0067">ATP-binding</keyword>
<keyword evidence="2 7" id="KW-0436">Ligase</keyword>
<keyword evidence="1 7" id="KW-0963">Cytoplasm</keyword>
<dbReference type="InterPro" id="IPR012795">
    <property type="entry name" value="tRNA_Ile_lys_synt_N"/>
</dbReference>
<dbReference type="SUPFAM" id="SSF82829">
    <property type="entry name" value="MesJ substrate recognition domain-like"/>
    <property type="match status" value="1"/>
</dbReference>
<proteinExistence type="inferred from homology"/>
<dbReference type="HAMAP" id="MF_01161">
    <property type="entry name" value="tRNA_Ile_lys_synt"/>
    <property type="match status" value="1"/>
</dbReference>
<sequence length="315" mass="34679">MSLGSRLRPVLGLLPPGRGLLVAVSGGQDSLCLLKLLVDLVPERGWRLHVGHLDHRWRPGSERDARRVAALCNVWGVPFHLGIARTPPAGEAAARAWRYCWLEQIARGLALERVVTGHTLSDRAETVLFNLLRGSGGAGLGSLDWDRSLGGGVRLVRPLLGISRAETGAFCLAHDLPVCIDESNANVTFRRNRIRLELMPYLREHFNPMVEQTLARTGEILHAESELLESLLDGHWHSLVQDGRLHRNTLAALPLALQRRAVRRWLSVELGKQPSFEHIAAVLGCLNTPNRTRTSPLAHGLLVEVQGEWLGLVGG</sequence>
<reference evidence="10 11" key="1">
    <citation type="journal article" date="2021" name="Genome Biol. Evol.">
        <title>Complete Genome Sequencing of a Novel Gloeobacter Species from a Waterfall Cave in Mexico.</title>
        <authorList>
            <person name="Saw J.H."/>
            <person name="Cardona T."/>
            <person name="Montejano G."/>
        </authorList>
    </citation>
    <scope>NUCLEOTIDE SEQUENCE [LARGE SCALE GENOMIC DNA]</scope>
    <source>
        <strain evidence="10">MG652769</strain>
    </source>
</reference>
<dbReference type="InterPro" id="IPR014729">
    <property type="entry name" value="Rossmann-like_a/b/a_fold"/>
</dbReference>
<comment type="catalytic activity">
    <reaction evidence="6 7">
        <text>cytidine(34) in tRNA(Ile2) + L-lysine + ATP = lysidine(34) in tRNA(Ile2) + AMP + diphosphate + H(+)</text>
        <dbReference type="Rhea" id="RHEA:43744"/>
        <dbReference type="Rhea" id="RHEA-COMP:10625"/>
        <dbReference type="Rhea" id="RHEA-COMP:10670"/>
        <dbReference type="ChEBI" id="CHEBI:15378"/>
        <dbReference type="ChEBI" id="CHEBI:30616"/>
        <dbReference type="ChEBI" id="CHEBI:32551"/>
        <dbReference type="ChEBI" id="CHEBI:33019"/>
        <dbReference type="ChEBI" id="CHEBI:82748"/>
        <dbReference type="ChEBI" id="CHEBI:83665"/>
        <dbReference type="ChEBI" id="CHEBI:456215"/>
        <dbReference type="EC" id="6.3.4.19"/>
    </reaction>
</comment>
<evidence type="ECO:0000256" key="6">
    <source>
        <dbReference type="ARBA" id="ARBA00048539"/>
    </source>
</evidence>
<feature type="binding site" evidence="7">
    <location>
        <begin position="25"/>
        <end position="30"/>
    </location>
    <ligand>
        <name>ATP</name>
        <dbReference type="ChEBI" id="CHEBI:30616"/>
    </ligand>
</feature>
<keyword evidence="3 7" id="KW-0819">tRNA processing</keyword>
<comment type="similarity">
    <text evidence="7">Belongs to the tRNA(Ile)-lysidine synthase family.</text>
</comment>
<dbReference type="GO" id="GO:0032267">
    <property type="term" value="F:tRNA(Ile)-lysidine synthase activity"/>
    <property type="evidence" value="ECO:0007669"/>
    <property type="project" value="UniProtKB-EC"/>
</dbReference>
<evidence type="ECO:0000256" key="4">
    <source>
        <dbReference type="ARBA" id="ARBA00022741"/>
    </source>
</evidence>
<name>A0ABY3PK70_9CYAN</name>
<keyword evidence="11" id="KW-1185">Reference proteome</keyword>
<dbReference type="InterPro" id="IPR011063">
    <property type="entry name" value="TilS/TtcA_N"/>
</dbReference>
<organism evidence="10 11">
    <name type="scientific">Gloeobacter morelensis MG652769</name>
    <dbReference type="NCBI Taxonomy" id="2781736"/>
    <lineage>
        <taxon>Bacteria</taxon>
        <taxon>Bacillati</taxon>
        <taxon>Cyanobacteriota</taxon>
        <taxon>Cyanophyceae</taxon>
        <taxon>Gloeobacterales</taxon>
        <taxon>Gloeobacteraceae</taxon>
        <taxon>Gloeobacter</taxon>
        <taxon>Gloeobacter morelensis</taxon>
    </lineage>
</organism>
<comment type="subcellular location">
    <subcellularLocation>
        <location evidence="7">Cytoplasm</location>
    </subcellularLocation>
</comment>
<dbReference type="EC" id="6.3.4.19" evidence="7"/>
<evidence type="ECO:0000259" key="9">
    <source>
        <dbReference type="Pfam" id="PF09179"/>
    </source>
</evidence>
<dbReference type="SUPFAM" id="SSF52402">
    <property type="entry name" value="Adenine nucleotide alpha hydrolases-like"/>
    <property type="match status" value="1"/>
</dbReference>
<dbReference type="Proteomes" id="UP001054846">
    <property type="component" value="Chromosome"/>
</dbReference>
<dbReference type="EMBL" id="CP063845">
    <property type="protein sequence ID" value="UFP94028.1"/>
    <property type="molecule type" value="Genomic_DNA"/>
</dbReference>
<comment type="function">
    <text evidence="7">Ligates lysine onto the cytidine present at position 34 of the AUA codon-specific tRNA(Ile) that contains the anticodon CAU, in an ATP-dependent manner. Cytidine is converted to lysidine, thus changing the amino acid specificity of the tRNA from methionine to isoleucine.</text>
</comment>
<dbReference type="NCBIfam" id="TIGR02432">
    <property type="entry name" value="lysidine_TilS_N"/>
    <property type="match status" value="1"/>
</dbReference>
<evidence type="ECO:0000313" key="10">
    <source>
        <dbReference type="EMBL" id="UFP94028.1"/>
    </source>
</evidence>
<dbReference type="CDD" id="cd01992">
    <property type="entry name" value="TilS_N"/>
    <property type="match status" value="1"/>
</dbReference>
<dbReference type="InterPro" id="IPR015262">
    <property type="entry name" value="tRNA_Ile_lys_synt_subst-bd"/>
</dbReference>
<dbReference type="InterPro" id="IPR012094">
    <property type="entry name" value="tRNA_Ile_lys_synt"/>
</dbReference>
<feature type="domain" description="tRNA(Ile)-lysidine synthase substrate-binding" evidence="9">
    <location>
        <begin position="246"/>
        <end position="284"/>
    </location>
</feature>
<dbReference type="Gene3D" id="1.20.59.20">
    <property type="match status" value="1"/>
</dbReference>
<evidence type="ECO:0000313" key="11">
    <source>
        <dbReference type="Proteomes" id="UP001054846"/>
    </source>
</evidence>
<comment type="domain">
    <text evidence="7">The N-terminal region contains the highly conserved SGGXDS motif, predicted to be a P-loop motif involved in ATP binding.</text>
</comment>
<dbReference type="RefSeq" id="WP_230841086.1">
    <property type="nucleotide sequence ID" value="NZ_CP063845.1"/>
</dbReference>
<evidence type="ECO:0000256" key="2">
    <source>
        <dbReference type="ARBA" id="ARBA00022598"/>
    </source>
</evidence>
<evidence type="ECO:0000256" key="7">
    <source>
        <dbReference type="HAMAP-Rule" id="MF_01161"/>
    </source>
</evidence>
<accession>A0ABY3PK70</accession>
<dbReference type="PANTHER" id="PTHR43033">
    <property type="entry name" value="TRNA(ILE)-LYSIDINE SYNTHASE-RELATED"/>
    <property type="match status" value="1"/>
</dbReference>
<dbReference type="Pfam" id="PF09179">
    <property type="entry name" value="TilS"/>
    <property type="match status" value="1"/>
</dbReference>
<evidence type="ECO:0000256" key="3">
    <source>
        <dbReference type="ARBA" id="ARBA00022694"/>
    </source>
</evidence>
<dbReference type="Gene3D" id="3.40.50.620">
    <property type="entry name" value="HUPs"/>
    <property type="match status" value="1"/>
</dbReference>
<evidence type="ECO:0000259" key="8">
    <source>
        <dbReference type="Pfam" id="PF01171"/>
    </source>
</evidence>
<protein>
    <recommendedName>
        <fullName evidence="7">tRNA(Ile)-lysidine synthase</fullName>
        <ecNumber evidence="7">6.3.4.19</ecNumber>
    </recommendedName>
    <alternativeName>
        <fullName evidence="7">tRNA(Ile)-2-lysyl-cytidine synthase</fullName>
    </alternativeName>
    <alternativeName>
        <fullName evidence="7">tRNA(Ile)-lysidine synthetase</fullName>
    </alternativeName>
</protein>
<keyword evidence="4 7" id="KW-0547">Nucleotide-binding</keyword>
<dbReference type="Pfam" id="PF01171">
    <property type="entry name" value="ATP_bind_3"/>
    <property type="match status" value="1"/>
</dbReference>
<evidence type="ECO:0000256" key="5">
    <source>
        <dbReference type="ARBA" id="ARBA00022840"/>
    </source>
</evidence>
<dbReference type="PANTHER" id="PTHR43033:SF1">
    <property type="entry name" value="TRNA(ILE)-LYSIDINE SYNTHASE-RELATED"/>
    <property type="match status" value="1"/>
</dbReference>
<gene>
    <name evidence="7 10" type="primary">tilS</name>
    <name evidence="10" type="ORF">ISF26_20035</name>
</gene>
<feature type="domain" description="tRNA(Ile)-lysidine/2-thiocytidine synthase N-terminal" evidence="8">
    <location>
        <begin position="20"/>
        <end position="196"/>
    </location>
</feature>
<evidence type="ECO:0000256" key="1">
    <source>
        <dbReference type="ARBA" id="ARBA00022490"/>
    </source>
</evidence>